<dbReference type="Proteomes" id="UP000548978">
    <property type="component" value="Unassembled WGS sequence"/>
</dbReference>
<accession>A0A7W9A0Y5</accession>
<keyword evidence="2" id="KW-1185">Reference proteome</keyword>
<protein>
    <submittedName>
        <fullName evidence="1">Uncharacterized protein</fullName>
    </submittedName>
</protein>
<name>A0A7W9A0Y5_9CAUL</name>
<organism evidence="1 2">
    <name type="scientific">Brevundimonas halotolerans</name>
    <dbReference type="NCBI Taxonomy" id="69670"/>
    <lineage>
        <taxon>Bacteria</taxon>
        <taxon>Pseudomonadati</taxon>
        <taxon>Pseudomonadota</taxon>
        <taxon>Alphaproteobacteria</taxon>
        <taxon>Caulobacterales</taxon>
        <taxon>Caulobacteraceae</taxon>
        <taxon>Brevundimonas</taxon>
    </lineage>
</organism>
<sequence>MASKRALTAAFDARDFAASAPYAYGVYFYGFRYAG</sequence>
<evidence type="ECO:0000313" key="2">
    <source>
        <dbReference type="Proteomes" id="UP000548978"/>
    </source>
</evidence>
<dbReference type="AlphaFoldDB" id="A0A7W9A0Y5"/>
<reference evidence="1 2" key="1">
    <citation type="submission" date="2020-08" db="EMBL/GenBank/DDBJ databases">
        <title>Genomic Encyclopedia of Type Strains, Phase IV (KMG-IV): sequencing the most valuable type-strain genomes for metagenomic binning, comparative biology and taxonomic classification.</title>
        <authorList>
            <person name="Goeker M."/>
        </authorList>
    </citation>
    <scope>NUCLEOTIDE SEQUENCE [LARGE SCALE GENOMIC DNA]</scope>
    <source>
        <strain evidence="1 2">DSM 24448</strain>
    </source>
</reference>
<gene>
    <name evidence="1" type="ORF">FHS65_000089</name>
</gene>
<comment type="caution">
    <text evidence="1">The sequence shown here is derived from an EMBL/GenBank/DDBJ whole genome shotgun (WGS) entry which is preliminary data.</text>
</comment>
<dbReference type="EMBL" id="JACIJB010000001">
    <property type="protein sequence ID" value="MBB5659371.1"/>
    <property type="molecule type" value="Genomic_DNA"/>
</dbReference>
<evidence type="ECO:0000313" key="1">
    <source>
        <dbReference type="EMBL" id="MBB5659371.1"/>
    </source>
</evidence>
<proteinExistence type="predicted"/>